<evidence type="ECO:0000313" key="2">
    <source>
        <dbReference type="EMBL" id="CCI20905.1"/>
    </source>
</evidence>
<comment type="caution">
    <text evidence="2">The sequence shown here is derived from an EMBL/GenBank/DDBJ whole genome shotgun (WGS) entry which is preliminary data.</text>
</comment>
<dbReference type="GO" id="GO:0110154">
    <property type="term" value="P:RNA decapping"/>
    <property type="evidence" value="ECO:0007669"/>
    <property type="project" value="TreeGrafter"/>
</dbReference>
<dbReference type="AlphaFoldDB" id="I4HFT1"/>
<dbReference type="PRINTS" id="PR00114">
    <property type="entry name" value="STPHPHTASE"/>
</dbReference>
<name>I4HFT1_MICAE</name>
<dbReference type="Gene3D" id="3.60.21.10">
    <property type="match status" value="1"/>
</dbReference>
<dbReference type="Proteomes" id="UP000005291">
    <property type="component" value="Unassembled WGS sequence"/>
</dbReference>
<evidence type="ECO:0000259" key="1">
    <source>
        <dbReference type="Pfam" id="PF00149"/>
    </source>
</evidence>
<evidence type="ECO:0000313" key="3">
    <source>
        <dbReference type="Proteomes" id="UP000005291"/>
    </source>
</evidence>
<dbReference type="HOGENOM" id="CLU_2666979_0_0_3"/>
<sequence>MSSRRIIIGDVHGQYDALLQLMEAIAPQEKELVYFLGDLIDRGLNSAEVVEFVRQHRYGCLLGNHEQMLLEVLGS</sequence>
<gene>
    <name evidence="2" type="ORF">MICAG_1140003</name>
</gene>
<organism evidence="2 3">
    <name type="scientific">Microcystis aeruginosa PCC 9808</name>
    <dbReference type="NCBI Taxonomy" id="1160284"/>
    <lineage>
        <taxon>Bacteria</taxon>
        <taxon>Bacillati</taxon>
        <taxon>Cyanobacteriota</taxon>
        <taxon>Cyanophyceae</taxon>
        <taxon>Oscillatoriophycideae</taxon>
        <taxon>Chroococcales</taxon>
        <taxon>Microcystaceae</taxon>
        <taxon>Microcystis</taxon>
    </lineage>
</organism>
<dbReference type="PANTHER" id="PTHR42850:SF4">
    <property type="entry name" value="ZINC-DEPENDENT ENDOPOLYPHOSPHATASE"/>
    <property type="match status" value="1"/>
</dbReference>
<dbReference type="GO" id="GO:0005737">
    <property type="term" value="C:cytoplasm"/>
    <property type="evidence" value="ECO:0007669"/>
    <property type="project" value="TreeGrafter"/>
</dbReference>
<feature type="domain" description="Calcineurin-like phosphoesterase" evidence="1">
    <location>
        <begin position="6"/>
        <end position="66"/>
    </location>
</feature>
<dbReference type="InterPro" id="IPR029052">
    <property type="entry name" value="Metallo-depent_PP-like"/>
</dbReference>
<proteinExistence type="predicted"/>
<dbReference type="EMBL" id="CAIN01000018">
    <property type="protein sequence ID" value="CCI20905.1"/>
    <property type="molecule type" value="Genomic_DNA"/>
</dbReference>
<dbReference type="GO" id="GO:0008803">
    <property type="term" value="F:bis(5'-nucleosyl)-tetraphosphatase (symmetrical) activity"/>
    <property type="evidence" value="ECO:0007669"/>
    <property type="project" value="TreeGrafter"/>
</dbReference>
<dbReference type="RefSeq" id="WP_002791812.1">
    <property type="nucleotide sequence ID" value="NZ_HE973582.1"/>
</dbReference>
<dbReference type="InterPro" id="IPR006186">
    <property type="entry name" value="Ser/Thr-sp_prot-phosphatase"/>
</dbReference>
<protein>
    <submittedName>
        <fullName evidence="2">Similar to tr|P74150|P74150</fullName>
    </submittedName>
</protein>
<dbReference type="SUPFAM" id="SSF56300">
    <property type="entry name" value="Metallo-dependent phosphatases"/>
    <property type="match status" value="1"/>
</dbReference>
<dbReference type="GO" id="GO:0016791">
    <property type="term" value="F:phosphatase activity"/>
    <property type="evidence" value="ECO:0007669"/>
    <property type="project" value="TreeGrafter"/>
</dbReference>
<dbReference type="PANTHER" id="PTHR42850">
    <property type="entry name" value="METALLOPHOSPHOESTERASE"/>
    <property type="match status" value="1"/>
</dbReference>
<dbReference type="Pfam" id="PF00149">
    <property type="entry name" value="Metallophos"/>
    <property type="match status" value="1"/>
</dbReference>
<dbReference type="InterPro" id="IPR050126">
    <property type="entry name" value="Ap4A_hydrolase"/>
</dbReference>
<dbReference type="InterPro" id="IPR004843">
    <property type="entry name" value="Calcineurin-like_PHP"/>
</dbReference>
<reference evidence="2 3" key="1">
    <citation type="submission" date="2012-04" db="EMBL/GenBank/DDBJ databases">
        <authorList>
            <person name="Genoscope - CEA"/>
        </authorList>
    </citation>
    <scope>NUCLEOTIDE SEQUENCE [LARGE SCALE GENOMIC DNA]</scope>
    <source>
        <strain evidence="2 3">9808</strain>
    </source>
</reference>
<accession>I4HFT1</accession>